<evidence type="ECO:0000313" key="2">
    <source>
        <dbReference type="Proteomes" id="UP001501844"/>
    </source>
</evidence>
<keyword evidence="2" id="KW-1185">Reference proteome</keyword>
<proteinExistence type="predicted"/>
<reference evidence="2" key="1">
    <citation type="journal article" date="2019" name="Int. J. Syst. Evol. Microbiol.">
        <title>The Global Catalogue of Microorganisms (GCM) 10K type strain sequencing project: providing services to taxonomists for standard genome sequencing and annotation.</title>
        <authorList>
            <consortium name="The Broad Institute Genomics Platform"/>
            <consortium name="The Broad Institute Genome Sequencing Center for Infectious Disease"/>
            <person name="Wu L."/>
            <person name="Ma J."/>
        </authorList>
    </citation>
    <scope>NUCLEOTIDE SEQUENCE [LARGE SCALE GENOMIC DNA]</scope>
    <source>
        <strain evidence="2">JCM 17917</strain>
    </source>
</reference>
<organism evidence="1 2">
    <name type="scientific">Nibribacter koreensis</name>
    <dbReference type="NCBI Taxonomy" id="1084519"/>
    <lineage>
        <taxon>Bacteria</taxon>
        <taxon>Pseudomonadati</taxon>
        <taxon>Bacteroidota</taxon>
        <taxon>Cytophagia</taxon>
        <taxon>Cytophagales</taxon>
        <taxon>Hymenobacteraceae</taxon>
        <taxon>Nibribacter</taxon>
    </lineage>
</organism>
<accession>A0ABP8F5T7</accession>
<name>A0ABP8F5T7_9BACT</name>
<dbReference type="RefSeq" id="WP_345161397.1">
    <property type="nucleotide sequence ID" value="NZ_BAABGX010000001.1"/>
</dbReference>
<comment type="caution">
    <text evidence="1">The sequence shown here is derived from an EMBL/GenBank/DDBJ whole genome shotgun (WGS) entry which is preliminary data.</text>
</comment>
<gene>
    <name evidence="1" type="ORF">GCM10023183_01860</name>
</gene>
<sequence length="116" mass="13255">MEKRQDPLTGEEFIPARRNQRFASRENQVRYNNLVAQGKRDAKREVDRVLDMNRTILLRLLGEAKSATHSQEYLAGAGFDFSAFTQVFKVDGGQRISVYDMALKPLGDGRFTITRC</sequence>
<dbReference type="EMBL" id="BAABGX010000001">
    <property type="protein sequence ID" value="GAA4295728.1"/>
    <property type="molecule type" value="Genomic_DNA"/>
</dbReference>
<dbReference type="Proteomes" id="UP001501844">
    <property type="component" value="Unassembled WGS sequence"/>
</dbReference>
<protein>
    <submittedName>
        <fullName evidence="1">Uncharacterized protein</fullName>
    </submittedName>
</protein>
<evidence type="ECO:0000313" key="1">
    <source>
        <dbReference type="EMBL" id="GAA4295728.1"/>
    </source>
</evidence>